<comment type="caution">
    <text evidence="3">The sequence shown here is derived from an EMBL/GenBank/DDBJ whole genome shotgun (WGS) entry which is preliminary data.</text>
</comment>
<evidence type="ECO:0000313" key="4">
    <source>
        <dbReference type="Proteomes" id="UP000297762"/>
    </source>
</evidence>
<gene>
    <name evidence="3" type="ORF">EHQ64_08865</name>
</gene>
<feature type="compositionally biased region" description="Polar residues" evidence="1">
    <location>
        <begin position="40"/>
        <end position="58"/>
    </location>
</feature>
<feature type="region of interest" description="Disordered" evidence="1">
    <location>
        <begin position="39"/>
        <end position="76"/>
    </location>
</feature>
<feature type="transmembrane region" description="Helical" evidence="2">
    <location>
        <begin position="83"/>
        <end position="103"/>
    </location>
</feature>
<accession>A0A4R9KB55</accession>
<evidence type="ECO:0000256" key="1">
    <source>
        <dbReference type="SAM" id="MobiDB-lite"/>
    </source>
</evidence>
<dbReference type="EMBL" id="RQGF01000020">
    <property type="protein sequence ID" value="TGL62043.1"/>
    <property type="molecule type" value="Genomic_DNA"/>
</dbReference>
<keyword evidence="2" id="KW-1133">Transmembrane helix</keyword>
<protein>
    <submittedName>
        <fullName evidence="3">Uncharacterized protein</fullName>
    </submittedName>
</protein>
<dbReference type="Proteomes" id="UP000297762">
    <property type="component" value="Unassembled WGS sequence"/>
</dbReference>
<sequence>MKYLIFPLVAFFLIAPNDYEERAFQNYLLYKRNHSGSFRLPSQKSKPRFSSNTFSQLDQNEDFHQKDKSKKNTSNSFGLDRPFFSFLFVFILFFLLISGKNFLQFARPPPAKTLPPLINI</sequence>
<keyword evidence="4" id="KW-1185">Reference proteome</keyword>
<dbReference type="AlphaFoldDB" id="A0A4R9KB55"/>
<organism evidence="3 4">
    <name type="scientific">Leptospira sarikeiensis</name>
    <dbReference type="NCBI Taxonomy" id="2484943"/>
    <lineage>
        <taxon>Bacteria</taxon>
        <taxon>Pseudomonadati</taxon>
        <taxon>Spirochaetota</taxon>
        <taxon>Spirochaetia</taxon>
        <taxon>Leptospirales</taxon>
        <taxon>Leptospiraceae</taxon>
        <taxon>Leptospira</taxon>
    </lineage>
</organism>
<evidence type="ECO:0000256" key="2">
    <source>
        <dbReference type="SAM" id="Phobius"/>
    </source>
</evidence>
<evidence type="ECO:0000313" key="3">
    <source>
        <dbReference type="EMBL" id="TGL62043.1"/>
    </source>
</evidence>
<proteinExistence type="predicted"/>
<keyword evidence="2" id="KW-0472">Membrane</keyword>
<reference evidence="3" key="1">
    <citation type="journal article" date="2019" name="PLoS Negl. Trop. Dis.">
        <title>Revisiting the worldwide diversity of Leptospira species in the environment.</title>
        <authorList>
            <person name="Vincent A.T."/>
            <person name="Schiettekatte O."/>
            <person name="Bourhy P."/>
            <person name="Veyrier F.J."/>
            <person name="Picardeau M."/>
        </authorList>
    </citation>
    <scope>NUCLEOTIDE SEQUENCE [LARGE SCALE GENOMIC DNA]</scope>
    <source>
        <strain evidence="3">201702455</strain>
    </source>
</reference>
<name>A0A4R9KB55_9LEPT</name>
<keyword evidence="2" id="KW-0812">Transmembrane</keyword>